<evidence type="ECO:0000313" key="3">
    <source>
        <dbReference type="EMBL" id="RKX64460.1"/>
    </source>
</evidence>
<feature type="domain" description="Impact N-terminal" evidence="2">
    <location>
        <begin position="3"/>
        <end position="78"/>
    </location>
</feature>
<dbReference type="InterPro" id="IPR001498">
    <property type="entry name" value="Impact_N"/>
</dbReference>
<comment type="caution">
    <text evidence="3">The sequence shown here is derived from an EMBL/GenBank/DDBJ whole genome shotgun (WGS) entry which is preliminary data.</text>
</comment>
<dbReference type="GO" id="GO:0006446">
    <property type="term" value="P:regulation of translational initiation"/>
    <property type="evidence" value="ECO:0007669"/>
    <property type="project" value="TreeGrafter"/>
</dbReference>
<dbReference type="PANTHER" id="PTHR16301">
    <property type="entry name" value="IMPACT-RELATED"/>
    <property type="match status" value="1"/>
</dbReference>
<dbReference type="GO" id="GO:0005737">
    <property type="term" value="C:cytoplasm"/>
    <property type="evidence" value="ECO:0007669"/>
    <property type="project" value="TreeGrafter"/>
</dbReference>
<dbReference type="SUPFAM" id="SSF54211">
    <property type="entry name" value="Ribosomal protein S5 domain 2-like"/>
    <property type="match status" value="1"/>
</dbReference>
<dbReference type="InterPro" id="IPR020569">
    <property type="entry name" value="UPF0029_Impact_CS"/>
</dbReference>
<dbReference type="Gene3D" id="3.30.230.30">
    <property type="entry name" value="Impact, N-terminal domain"/>
    <property type="match status" value="1"/>
</dbReference>
<dbReference type="InterPro" id="IPR020568">
    <property type="entry name" value="Ribosomal_Su5_D2-typ_SF"/>
</dbReference>
<dbReference type="SUPFAM" id="SSF54980">
    <property type="entry name" value="EF-G C-terminal domain-like"/>
    <property type="match status" value="1"/>
</dbReference>
<dbReference type="InterPro" id="IPR036956">
    <property type="entry name" value="Impact_N_sf"/>
</dbReference>
<evidence type="ECO:0000259" key="2">
    <source>
        <dbReference type="Pfam" id="PF01205"/>
    </source>
</evidence>
<dbReference type="PROSITE" id="PS00910">
    <property type="entry name" value="UPF0029"/>
    <property type="match status" value="1"/>
</dbReference>
<organism evidence="3 4">
    <name type="scientific">candidate division TA06 bacterium</name>
    <dbReference type="NCBI Taxonomy" id="2250710"/>
    <lineage>
        <taxon>Bacteria</taxon>
        <taxon>Bacteria division TA06</taxon>
    </lineage>
</organism>
<comment type="similarity">
    <text evidence="1">Belongs to the IMPACT family.</text>
</comment>
<sequence length="157" mass="17619">REFHDARHSPYAYIVDNGKREKYSDEGEPSQSSGPPILNHLKGNNIVNAIIIVTRYFGGIKLGIGGLVRAYGSSAKLVIESAGIIPFVLYANVRIVYNYNHTSYVMHIIDKFDAEIMKNEYSNVGIITVKIKEDKLSSFVNEMKNPTMPDIEVLILE</sequence>
<proteinExistence type="inferred from homology"/>
<protein>
    <submittedName>
        <fullName evidence="3">YigZ family protein</fullName>
    </submittedName>
</protein>
<evidence type="ECO:0000256" key="1">
    <source>
        <dbReference type="ARBA" id="ARBA00007665"/>
    </source>
</evidence>
<dbReference type="InterPro" id="IPR035647">
    <property type="entry name" value="EFG_III/V"/>
</dbReference>
<gene>
    <name evidence="3" type="ORF">DRP44_08255</name>
</gene>
<dbReference type="EMBL" id="QNBC01000159">
    <property type="protein sequence ID" value="RKX64460.1"/>
    <property type="molecule type" value="Genomic_DNA"/>
</dbReference>
<reference evidence="3 4" key="1">
    <citation type="submission" date="2018-06" db="EMBL/GenBank/DDBJ databases">
        <title>Extensive metabolic versatility and redundancy in microbially diverse, dynamic hydrothermal sediments.</title>
        <authorList>
            <person name="Dombrowski N."/>
            <person name="Teske A."/>
            <person name="Baker B.J."/>
        </authorList>
    </citation>
    <scope>NUCLEOTIDE SEQUENCE [LARGE SCALE GENOMIC DNA]</scope>
    <source>
        <strain evidence="3">B35_G9</strain>
    </source>
</reference>
<dbReference type="AlphaFoldDB" id="A0A660S4H8"/>
<dbReference type="InterPro" id="IPR023582">
    <property type="entry name" value="Impact"/>
</dbReference>
<dbReference type="Pfam" id="PF01205">
    <property type="entry name" value="Impact_N"/>
    <property type="match status" value="1"/>
</dbReference>
<accession>A0A660S4H8</accession>
<dbReference type="Proteomes" id="UP000282321">
    <property type="component" value="Unassembled WGS sequence"/>
</dbReference>
<feature type="non-terminal residue" evidence="3">
    <location>
        <position position="1"/>
    </location>
</feature>
<evidence type="ECO:0000313" key="4">
    <source>
        <dbReference type="Proteomes" id="UP000282321"/>
    </source>
</evidence>
<name>A0A660S4H8_UNCT6</name>
<dbReference type="PANTHER" id="PTHR16301:SF20">
    <property type="entry name" value="IMPACT FAMILY MEMBER YIGZ"/>
    <property type="match status" value="1"/>
</dbReference>